<sequence>MELCKEQYYTNKGQLMEADLSDFVTIISSDLGKSVLNWYRTFVAECERDFEYDLRERVFCLKQNNSIHDYVFKFQDLMSQTEIAISEMEERFCFQNGLRKETARKIKEYSPHTLQQAIEIASNFEFAHYSGNPPRAPSKPAFSQTDTGFRSSKRNQQHNKRFDSKKCKNDEWRKTVKCNNCGEVSHISSQCMKHKSKEANRFMSGSVYDVSIFIDNGSSLDGVSEELVKRLDLEVTEHELMKVDLEYD</sequence>
<dbReference type="OrthoDB" id="5563411at2759"/>
<evidence type="ECO:0000313" key="2">
    <source>
        <dbReference type="EMBL" id="POM59604.1"/>
    </source>
</evidence>
<gene>
    <name evidence="2" type="ORF">PHPALM_31632</name>
</gene>
<reference evidence="2 3" key="1">
    <citation type="journal article" date="2017" name="Genome Biol. Evol.">
        <title>Phytophthora megakarya and P. palmivora, closely related causal agents of cacao black pod rot, underwent increases in genome sizes and gene numbers by different mechanisms.</title>
        <authorList>
            <person name="Ali S.S."/>
            <person name="Shao J."/>
            <person name="Lary D.J."/>
            <person name="Kronmiller B."/>
            <person name="Shen D."/>
            <person name="Strem M.D."/>
            <person name="Amoako-Attah I."/>
            <person name="Akrofi A.Y."/>
            <person name="Begoude B.A."/>
            <person name="Ten Hoopen G.M."/>
            <person name="Coulibaly K."/>
            <person name="Kebe B.I."/>
            <person name="Melnick R.L."/>
            <person name="Guiltinan M.J."/>
            <person name="Tyler B.M."/>
            <person name="Meinhardt L.W."/>
            <person name="Bailey B.A."/>
        </authorList>
    </citation>
    <scope>NUCLEOTIDE SEQUENCE [LARGE SCALE GENOMIC DNA]</scope>
    <source>
        <strain evidence="3">sbr112.9</strain>
    </source>
</reference>
<name>A0A2P4X241_9STRA</name>
<protein>
    <recommendedName>
        <fullName evidence="4">CCHC-type domain-containing protein</fullName>
    </recommendedName>
</protein>
<evidence type="ECO:0000313" key="3">
    <source>
        <dbReference type="Proteomes" id="UP000237271"/>
    </source>
</evidence>
<feature type="region of interest" description="Disordered" evidence="1">
    <location>
        <begin position="133"/>
        <end position="162"/>
    </location>
</feature>
<organism evidence="2 3">
    <name type="scientific">Phytophthora palmivora</name>
    <dbReference type="NCBI Taxonomy" id="4796"/>
    <lineage>
        <taxon>Eukaryota</taxon>
        <taxon>Sar</taxon>
        <taxon>Stramenopiles</taxon>
        <taxon>Oomycota</taxon>
        <taxon>Peronosporomycetes</taxon>
        <taxon>Peronosporales</taxon>
        <taxon>Peronosporaceae</taxon>
        <taxon>Phytophthora</taxon>
    </lineage>
</organism>
<comment type="caution">
    <text evidence="2">The sequence shown here is derived from an EMBL/GenBank/DDBJ whole genome shotgun (WGS) entry which is preliminary data.</text>
</comment>
<evidence type="ECO:0008006" key="4">
    <source>
        <dbReference type="Google" id="ProtNLM"/>
    </source>
</evidence>
<keyword evidence="3" id="KW-1185">Reference proteome</keyword>
<dbReference type="InterPro" id="IPR032567">
    <property type="entry name" value="RTL1-rel"/>
</dbReference>
<proteinExistence type="predicted"/>
<dbReference type="PANTHER" id="PTHR15503:SF22">
    <property type="entry name" value="TRANSPOSON TY3-I GAG POLYPROTEIN"/>
    <property type="match status" value="1"/>
</dbReference>
<feature type="compositionally biased region" description="Polar residues" evidence="1">
    <location>
        <begin position="141"/>
        <end position="150"/>
    </location>
</feature>
<dbReference type="Proteomes" id="UP000237271">
    <property type="component" value="Unassembled WGS sequence"/>
</dbReference>
<dbReference type="PANTHER" id="PTHR15503">
    <property type="entry name" value="LDOC1 RELATED"/>
    <property type="match status" value="1"/>
</dbReference>
<dbReference type="AlphaFoldDB" id="A0A2P4X241"/>
<evidence type="ECO:0000256" key="1">
    <source>
        <dbReference type="SAM" id="MobiDB-lite"/>
    </source>
</evidence>
<dbReference type="EMBL" id="NCKW01017086">
    <property type="protein sequence ID" value="POM59604.1"/>
    <property type="molecule type" value="Genomic_DNA"/>
</dbReference>
<accession>A0A2P4X241</accession>